<dbReference type="Pfam" id="PF02563">
    <property type="entry name" value="Poly_export"/>
    <property type="match status" value="1"/>
</dbReference>
<evidence type="ECO:0000259" key="3">
    <source>
        <dbReference type="Pfam" id="PF10531"/>
    </source>
</evidence>
<organism evidence="4 5">
    <name type="scientific">Acidiphilium rubrum</name>
    <dbReference type="NCBI Taxonomy" id="526"/>
    <lineage>
        <taxon>Bacteria</taxon>
        <taxon>Pseudomonadati</taxon>
        <taxon>Pseudomonadota</taxon>
        <taxon>Alphaproteobacteria</taxon>
        <taxon>Acetobacterales</taxon>
        <taxon>Acidocellaceae</taxon>
        <taxon>Acidiphilium</taxon>
    </lineage>
</organism>
<dbReference type="InterPro" id="IPR003715">
    <property type="entry name" value="Poly_export_N"/>
</dbReference>
<evidence type="ECO:0000313" key="5">
    <source>
        <dbReference type="Proteomes" id="UP000186308"/>
    </source>
</evidence>
<dbReference type="EMBL" id="FTNE01000012">
    <property type="protein sequence ID" value="SIQ96145.1"/>
    <property type="molecule type" value="Genomic_DNA"/>
</dbReference>
<dbReference type="Gene3D" id="3.30.1950.10">
    <property type="entry name" value="wza like domain"/>
    <property type="match status" value="1"/>
</dbReference>
<gene>
    <name evidence="4" type="ORF">SAMN05421828_11299</name>
</gene>
<dbReference type="InterPro" id="IPR049712">
    <property type="entry name" value="Poly_export"/>
</dbReference>
<evidence type="ECO:0000259" key="2">
    <source>
        <dbReference type="Pfam" id="PF02563"/>
    </source>
</evidence>
<dbReference type="RefSeq" id="WP_051657387.1">
    <property type="nucleotide sequence ID" value="NZ_FTNE01000012.1"/>
</dbReference>
<dbReference type="Gene3D" id="3.10.560.10">
    <property type="entry name" value="Outer membrane lipoprotein wza domain like"/>
    <property type="match status" value="1"/>
</dbReference>
<dbReference type="GO" id="GO:0015159">
    <property type="term" value="F:polysaccharide transmembrane transporter activity"/>
    <property type="evidence" value="ECO:0007669"/>
    <property type="project" value="InterPro"/>
</dbReference>
<feature type="domain" description="Soluble ligand binding" evidence="3">
    <location>
        <begin position="131"/>
        <end position="182"/>
    </location>
</feature>
<dbReference type="InterPro" id="IPR019554">
    <property type="entry name" value="Soluble_ligand-bd"/>
</dbReference>
<dbReference type="Proteomes" id="UP000186308">
    <property type="component" value="Unassembled WGS sequence"/>
</dbReference>
<comment type="caution">
    <text evidence="4">The sequence shown here is derived from an EMBL/GenBank/DDBJ whole genome shotgun (WGS) entry which is preliminary data.</text>
</comment>
<feature type="domain" description="Polysaccharide export protein N-terminal" evidence="2">
    <location>
        <begin position="51"/>
        <end position="123"/>
    </location>
</feature>
<evidence type="ECO:0000256" key="1">
    <source>
        <dbReference type="ARBA" id="ARBA00022729"/>
    </source>
</evidence>
<reference evidence="4 5" key="1">
    <citation type="submission" date="2017-01" db="EMBL/GenBank/DDBJ databases">
        <authorList>
            <person name="Varghese N."/>
            <person name="Submissions S."/>
        </authorList>
    </citation>
    <scope>NUCLEOTIDE SEQUENCE [LARGE SCALE GENOMIC DNA]</scope>
    <source>
        <strain evidence="4 5">ATCC 35905</strain>
    </source>
</reference>
<proteinExistence type="predicted"/>
<evidence type="ECO:0000313" key="4">
    <source>
        <dbReference type="EMBL" id="SIQ96145.1"/>
    </source>
</evidence>
<protein>
    <submittedName>
        <fullName evidence="4">Protein involved in polysaccharide export, contains SLBB domain of the beta-grasp fold</fullName>
    </submittedName>
</protein>
<sequence>MWIDQSGLTVRSLRRLGVAGVALLGGCTQLPPLQPAPTTLPVAATVTPQMAQPYRIAVGDELAIRLPLDPELNETATVLPDGSISTSVVQRQVAAGLTLPQLDAALIENYAQVLKKPVISAIVVKSAPTTVYVLGYVEKPGVYSFEGSAPRLAQAIAAAGGLKLGANPDRIYILRHLPNGSQQFFGTKFADLQSARDPAANVPLAASDEVFVPRSAIARAYGYFNQYFQQFIATSASVNYQVNSNGTTSVIPGH</sequence>
<accession>A0A8G2FGK7</accession>
<dbReference type="PANTHER" id="PTHR33619:SF3">
    <property type="entry name" value="POLYSACCHARIDE EXPORT PROTEIN GFCE-RELATED"/>
    <property type="match status" value="1"/>
</dbReference>
<keyword evidence="1" id="KW-0732">Signal</keyword>
<dbReference type="PANTHER" id="PTHR33619">
    <property type="entry name" value="POLYSACCHARIDE EXPORT PROTEIN GFCE-RELATED"/>
    <property type="match status" value="1"/>
</dbReference>
<keyword evidence="5" id="KW-1185">Reference proteome</keyword>
<name>A0A8G2FGK7_ACIRU</name>
<dbReference type="AlphaFoldDB" id="A0A8G2FGK7"/>
<dbReference type="Pfam" id="PF10531">
    <property type="entry name" value="SLBB"/>
    <property type="match status" value="1"/>
</dbReference>